<organism evidence="4 5">
    <name type="scientific">Chitinophaga solisilvae</name>
    <dbReference type="NCBI Taxonomy" id="1233460"/>
    <lineage>
        <taxon>Bacteria</taxon>
        <taxon>Pseudomonadati</taxon>
        <taxon>Bacteroidota</taxon>
        <taxon>Chitinophagia</taxon>
        <taxon>Chitinophagales</taxon>
        <taxon>Chitinophagaceae</taxon>
        <taxon>Chitinophaga</taxon>
    </lineage>
</organism>
<dbReference type="Pfam" id="PF20148">
    <property type="entry name" value="DUF6531"/>
    <property type="match status" value="1"/>
</dbReference>
<proteinExistence type="predicted"/>
<feature type="domain" description="Teneurin-like YD-shell" evidence="3">
    <location>
        <begin position="972"/>
        <end position="1215"/>
    </location>
</feature>
<accession>A0A433WIP6</accession>
<comment type="caution">
    <text evidence="4">The sequence shown here is derived from an EMBL/GenBank/DDBJ whole genome shotgun (WGS) entry which is preliminary data.</text>
</comment>
<dbReference type="OrthoDB" id="9765204at2"/>
<dbReference type="Gene3D" id="2.180.10.10">
    <property type="entry name" value="RHS repeat-associated core"/>
    <property type="match status" value="5"/>
</dbReference>
<evidence type="ECO:0000259" key="2">
    <source>
        <dbReference type="Pfam" id="PF20148"/>
    </source>
</evidence>
<dbReference type="CDD" id="cd14740">
    <property type="entry name" value="PAAR_4"/>
    <property type="match status" value="1"/>
</dbReference>
<evidence type="ECO:0000256" key="1">
    <source>
        <dbReference type="ARBA" id="ARBA00022737"/>
    </source>
</evidence>
<dbReference type="Proteomes" id="UP000281028">
    <property type="component" value="Unassembled WGS sequence"/>
</dbReference>
<dbReference type="EMBL" id="RIAR02000001">
    <property type="protein sequence ID" value="NSL90509.1"/>
    <property type="molecule type" value="Genomic_DNA"/>
</dbReference>
<reference evidence="4" key="1">
    <citation type="submission" date="2020-05" db="EMBL/GenBank/DDBJ databases">
        <title>Chitinophaga laudate sp. nov., isolated from a tropical peat swamp.</title>
        <authorList>
            <person name="Goh C.B.S."/>
            <person name="Lee M.S."/>
            <person name="Parimannan S."/>
            <person name="Pasbakhsh P."/>
            <person name="Yule C.M."/>
            <person name="Rajandas H."/>
            <person name="Loke S."/>
            <person name="Croft L."/>
            <person name="Tan J.B.L."/>
        </authorList>
    </citation>
    <scope>NUCLEOTIDE SEQUENCE</scope>
    <source>
        <strain evidence="4">Mgbs1</strain>
    </source>
</reference>
<dbReference type="Pfam" id="PF25023">
    <property type="entry name" value="TEN_YD-shell"/>
    <property type="match status" value="4"/>
</dbReference>
<feature type="domain" description="Teneurin-like YD-shell" evidence="3">
    <location>
        <begin position="708"/>
        <end position="831"/>
    </location>
</feature>
<feature type="domain" description="Teneurin-like YD-shell" evidence="3">
    <location>
        <begin position="350"/>
        <end position="459"/>
    </location>
</feature>
<name>A0A433WIP6_9BACT</name>
<evidence type="ECO:0000259" key="3">
    <source>
        <dbReference type="Pfam" id="PF25023"/>
    </source>
</evidence>
<keyword evidence="5" id="KW-1185">Reference proteome</keyword>
<sequence length="1326" mass="149588">MLVSNKHFIPVIGLDIHFVILLGFPLPLPHPYIGLVIDPMDYIPFIGATTRINHVPRGKSDTSGKLVFLFHIPMGGPFLMAPMIGHESVNFFGSKKVQVEGNMMSPSGHMLMTCNDIGLPLSLSPGKKFIPIPSLFLPTSYSIPLSFGKPVMVGGPFAPDWAGVLLNLIMSYGFGAAMKGLGKLGKKALTKFNKALKKKIGSNKLSQFLCKKGFEPVDLIQGIVIYDGWDFELPGPLPLKWERSWNSDSPFQGLLGYGNHLAYDMRIEEFHADDATAVILQDGRVAVFDTLPYSGNSDYNRHEKLKLTRNNVDEYTLFDYKTRQAFVFRKIHPADEQYRLISITSEAGFMISLHYNTAGHLLRIIDSIGRHLLVTSDHAGRIIRITARHRGEERLMVTYGYNETGDLTSITDALNQTTTIDYQDHLMVKKTDRNGQSFYWEYDSNRRCIHTTGENGLMEGFLEYHPEKGFNRITNARGHTTTYYYSPDFVVSQIKDPLGNSVFFSYTEHLEVYRIIDPEGNVTGYTYDDMGNATSTVLPDGAVLRAIYDEDNRIILSGDASGATRTYSYYRTNGLAHTITEADGQITILRYNTHNLVSKIETEREENMLLDYDEDFNLSSLTLPDGGTSSWHFDNWGRCLQLRNPLQEEQSFQYDALGRVTGIRLPNGNNIQLQYNAYDNVTTLKDKHHEVRYEYTPLGNIRLREEDGASIHFIYNNAAEFTGLVNEHGEMYKFVRNANGQIITETGFDGITRQYERDAAGKIIKVHRAGGKWTEFEYNSNGLLSRASYTDGSWETYHYNANGQLLGAATPDTTVTYIRDIMGRVISEDQNGYTVSGRYNADGRREAVKSNLGAVIQTSWNNTGDLNAISALANGHTDPWVAQIQRNLLGLEIERSLPGNVKSSWNYHPGSSATGTPDAHVVTSGNKVCRNRQYHWDANLRLKQILNGLSNGMVKFGHDTFSNLAWAQYEDGQYDYKLPDKAGNQYRTPARNDRKYSAGGRLTESDNARFIYDDEGHLIKKIVTQSSFPVTWEYIWSENGLLKQVKRPDQKTVSFKYDALGRRTEKVFNGQVTRYVWNDNTPLHEWSYPEKEKPHTIVDEYGEIKSSHEEPVPPESLITWIFEEKTFKLAAKITANGQYAVITDHLGTPCEAYDNNGNRVWSAELDIFGNVRKFEGEKNFIPFRFQGQYEDPETGLYYNRFRYYSPQEGMYISQDPIRIFGGNRLYGFVADVTKEIDTLGLAGFTPDQQALISLANEASNKGKVVISAADADTLLQMAHEVNQNAPMQVKVLDHRFSSGSNPAPGHYAHEGPNGHIHIHNKHIACS</sequence>
<feature type="domain" description="Teneurin-like YD-shell" evidence="3">
    <location>
        <begin position="527"/>
        <end position="695"/>
    </location>
</feature>
<evidence type="ECO:0000313" key="5">
    <source>
        <dbReference type="Proteomes" id="UP000281028"/>
    </source>
</evidence>
<protein>
    <recommendedName>
        <fullName evidence="6">RHS repeat-associated protein</fullName>
    </recommendedName>
</protein>
<dbReference type="InterPro" id="IPR050708">
    <property type="entry name" value="T6SS_VgrG/RHS"/>
</dbReference>
<dbReference type="InterPro" id="IPR056823">
    <property type="entry name" value="TEN-like_YD-shell"/>
</dbReference>
<dbReference type="NCBIfam" id="TIGR01643">
    <property type="entry name" value="YD_repeat_2x"/>
    <property type="match status" value="4"/>
</dbReference>
<dbReference type="InterPro" id="IPR006530">
    <property type="entry name" value="YD"/>
</dbReference>
<dbReference type="InterPro" id="IPR022385">
    <property type="entry name" value="Rhs_assc_core"/>
</dbReference>
<gene>
    <name evidence="4" type="ORF">ECE50_027040</name>
</gene>
<dbReference type="PANTHER" id="PTHR32305">
    <property type="match status" value="1"/>
</dbReference>
<keyword evidence="1" id="KW-0677">Repeat</keyword>
<feature type="domain" description="DUF6531" evidence="2">
    <location>
        <begin position="215"/>
        <end position="288"/>
    </location>
</feature>
<evidence type="ECO:0008006" key="6">
    <source>
        <dbReference type="Google" id="ProtNLM"/>
    </source>
</evidence>
<dbReference type="InterPro" id="IPR045351">
    <property type="entry name" value="DUF6531"/>
</dbReference>
<dbReference type="NCBIfam" id="TIGR03696">
    <property type="entry name" value="Rhs_assc_core"/>
    <property type="match status" value="1"/>
</dbReference>
<dbReference type="PANTHER" id="PTHR32305:SF15">
    <property type="entry name" value="PROTEIN RHSA-RELATED"/>
    <property type="match status" value="1"/>
</dbReference>
<evidence type="ECO:0000313" key="4">
    <source>
        <dbReference type="EMBL" id="NSL90509.1"/>
    </source>
</evidence>